<gene>
    <name evidence="1" type="ORF">CMV24_24665</name>
</gene>
<dbReference type="RefSeq" id="WP_013972604.1">
    <property type="nucleotide sequence ID" value="NZ_CP010359.1"/>
</dbReference>
<dbReference type="InterPro" id="IPR001387">
    <property type="entry name" value="Cro/C1-type_HTH"/>
</dbReference>
<comment type="caution">
    <text evidence="1">The sequence shown here is derived from an EMBL/GenBank/DDBJ whole genome shotgun (WGS) entry which is preliminary data.</text>
</comment>
<proteinExistence type="predicted"/>
<evidence type="ECO:0000313" key="2">
    <source>
        <dbReference type="Proteomes" id="UP000218102"/>
    </source>
</evidence>
<dbReference type="AlphaFoldDB" id="A0A099MZ63"/>
<dbReference type="Gene3D" id="1.10.260.40">
    <property type="entry name" value="lambda repressor-like DNA-binding domains"/>
    <property type="match status" value="1"/>
</dbReference>
<reference evidence="1 2" key="1">
    <citation type="submission" date="2017-09" db="EMBL/GenBank/DDBJ databases">
        <authorList>
            <person name="Ehlers B."/>
            <person name="Leendertz F.H."/>
        </authorList>
    </citation>
    <scope>NUCLEOTIDE SEQUENCE [LARGE SCALE GENOMIC DNA]</scope>
    <source>
        <strain evidence="1 2">DJ-1</strain>
    </source>
</reference>
<evidence type="ECO:0000313" key="1">
    <source>
        <dbReference type="EMBL" id="PBJ92850.1"/>
    </source>
</evidence>
<dbReference type="Proteomes" id="UP000218102">
    <property type="component" value="Unassembled WGS sequence"/>
</dbReference>
<organism evidence="1 2">
    <name type="scientific">Pseudomonas plecoglossicida</name>
    <dbReference type="NCBI Taxonomy" id="70775"/>
    <lineage>
        <taxon>Bacteria</taxon>
        <taxon>Pseudomonadati</taxon>
        <taxon>Pseudomonadota</taxon>
        <taxon>Gammaproteobacteria</taxon>
        <taxon>Pseudomonadales</taxon>
        <taxon>Pseudomonadaceae</taxon>
        <taxon>Pseudomonas</taxon>
    </lineage>
</organism>
<dbReference type="GO" id="GO:0003677">
    <property type="term" value="F:DNA binding"/>
    <property type="evidence" value="ECO:0007669"/>
    <property type="project" value="InterPro"/>
</dbReference>
<sequence>MPDYFPVACADTLSKIGLLVKARRLALGLRQADLKAAIDVSAHTLRKIESGSELVDLRSFMLVLWRLGISDTVFSSLEGLEKSSQITRFTRGHDAHQGIAAKRVRLAKPKPEEF</sequence>
<dbReference type="Pfam" id="PF01381">
    <property type="entry name" value="HTH_3"/>
    <property type="match status" value="1"/>
</dbReference>
<dbReference type="SUPFAM" id="SSF47413">
    <property type="entry name" value="lambda repressor-like DNA-binding domains"/>
    <property type="match status" value="1"/>
</dbReference>
<name>A0A099MZ63_PSEDL</name>
<dbReference type="InterPro" id="IPR010982">
    <property type="entry name" value="Lambda_DNA-bd_dom_sf"/>
</dbReference>
<dbReference type="EMBL" id="NTME01000038">
    <property type="protein sequence ID" value="PBJ92850.1"/>
    <property type="molecule type" value="Genomic_DNA"/>
</dbReference>
<protein>
    <submittedName>
        <fullName evidence="1">Transcriptional regulator</fullName>
    </submittedName>
</protein>
<accession>A0A099MZ63</accession>
<dbReference type="KEGG" id="ppj:RK21_01997"/>